<evidence type="ECO:0008006" key="5">
    <source>
        <dbReference type="Google" id="ProtNLM"/>
    </source>
</evidence>
<dbReference type="EMBL" id="JAANIT010000071">
    <property type="protein sequence ID" value="KAG1552726.1"/>
    <property type="molecule type" value="Genomic_DNA"/>
</dbReference>
<sequence length="639" mass="73238">MVLSDDNNPTQKSGLAECPQQVGSLKFVENNFDPADEAFNECLTNGIKFADNSITIPCRSMDNHMQVVLLRLSNLSFLGEKALLEGTQKGLRKYGDILDVGILLEPTTGTYMCAGYAVLNVSSKDMQFETLTHLIPWDEQREYGFYAVWNQMQVCCQVDQGRGLRQGDPLSPLLFNLVLEPFLRHILQDASIVGFSFSPLSQDLPPPATLKVLAYPDDVCVFLSSRADFLRIQHRLVAYGQVSNAKVNLSKTEAIFLNGRTSPHRQQVLTQYQISQWHDHSMTQPRVTLANSLILSKLWYSLRVVSLIKQFFRQIRSALYQFITKGIKPGFRYTLLSQPITSGGLGLLDPVAQNCCLQIRCLRLLFQDDDPNSCSQSYLKDFVRRFHFSGTDTRLSFFFPPLRSISSVSPGSFMSTLYMAMDSFSPKRFSMVRCTPATLLCLPLLAAWLLRDLNNRIITLNDMTWALILNLSPDLGQVDDSPFVSWLTRSPDWILYSPKVFRQNQIPTLDLGNLITTFSSADWARFWSLRMFPEARSLCFRFLYGKLHCQLTIVRFNLDVSSACKLCQTPREDIHHLVISCPYKWPVWQEALSRFVPYLKFNPEDIHEILSKMRRYEYVDNANLLILSYYVMLFIWRAH</sequence>
<protein>
    <recommendedName>
        <fullName evidence="5">Reverse transcriptase domain-containing protein</fullName>
    </recommendedName>
</protein>
<dbReference type="InterPro" id="IPR043502">
    <property type="entry name" value="DNA/RNA_pol_sf"/>
</dbReference>
<dbReference type="Pfam" id="PF00078">
    <property type="entry name" value="RVT_1"/>
    <property type="match status" value="1"/>
</dbReference>
<feature type="domain" description="Reverse transcriptase" evidence="1">
    <location>
        <begin position="157"/>
        <end position="256"/>
    </location>
</feature>
<dbReference type="OrthoDB" id="2417874at2759"/>
<evidence type="ECO:0000313" key="4">
    <source>
        <dbReference type="Proteomes" id="UP000717996"/>
    </source>
</evidence>
<comment type="caution">
    <text evidence="3">The sequence shown here is derived from an EMBL/GenBank/DDBJ whole genome shotgun (WGS) entry which is preliminary data.</text>
</comment>
<proteinExistence type="predicted"/>
<name>A0A9P6YMX0_RHIOR</name>
<organism evidence="3 4">
    <name type="scientific">Rhizopus oryzae</name>
    <name type="common">Mucormycosis agent</name>
    <name type="synonym">Rhizopus arrhizus var. delemar</name>
    <dbReference type="NCBI Taxonomy" id="64495"/>
    <lineage>
        <taxon>Eukaryota</taxon>
        <taxon>Fungi</taxon>
        <taxon>Fungi incertae sedis</taxon>
        <taxon>Mucoromycota</taxon>
        <taxon>Mucoromycotina</taxon>
        <taxon>Mucoromycetes</taxon>
        <taxon>Mucorales</taxon>
        <taxon>Mucorineae</taxon>
        <taxon>Rhizopodaceae</taxon>
        <taxon>Rhizopus</taxon>
    </lineage>
</organism>
<evidence type="ECO:0000259" key="1">
    <source>
        <dbReference type="Pfam" id="PF00078"/>
    </source>
</evidence>
<accession>A0A9P6YMX0</accession>
<evidence type="ECO:0000313" key="3">
    <source>
        <dbReference type="EMBL" id="KAG1552726.1"/>
    </source>
</evidence>
<feature type="domain" description="Reverse transcriptase zinc-binding" evidence="2">
    <location>
        <begin position="522"/>
        <end position="588"/>
    </location>
</feature>
<dbReference type="InterPro" id="IPR026960">
    <property type="entry name" value="RVT-Znf"/>
</dbReference>
<dbReference type="InterPro" id="IPR000477">
    <property type="entry name" value="RT_dom"/>
</dbReference>
<gene>
    <name evidence="3" type="ORF">G6F51_001038</name>
</gene>
<evidence type="ECO:0000259" key="2">
    <source>
        <dbReference type="Pfam" id="PF13966"/>
    </source>
</evidence>
<dbReference type="Proteomes" id="UP000717996">
    <property type="component" value="Unassembled WGS sequence"/>
</dbReference>
<reference evidence="3" key="1">
    <citation type="journal article" date="2020" name="Microb. Genom.">
        <title>Genetic diversity of clinical and environmental Mucorales isolates obtained from an investigation of mucormycosis cases among solid organ transplant recipients.</title>
        <authorList>
            <person name="Nguyen M.H."/>
            <person name="Kaul D."/>
            <person name="Muto C."/>
            <person name="Cheng S.J."/>
            <person name="Richter R.A."/>
            <person name="Bruno V.M."/>
            <person name="Liu G."/>
            <person name="Beyhan S."/>
            <person name="Sundermann A.J."/>
            <person name="Mounaud S."/>
            <person name="Pasculle A.W."/>
            <person name="Nierman W.C."/>
            <person name="Driscoll E."/>
            <person name="Cumbie R."/>
            <person name="Clancy C.J."/>
            <person name="Dupont C.L."/>
        </authorList>
    </citation>
    <scope>NUCLEOTIDE SEQUENCE</scope>
    <source>
        <strain evidence="3">GL16</strain>
    </source>
</reference>
<dbReference type="Pfam" id="PF13966">
    <property type="entry name" value="zf-RVT"/>
    <property type="match status" value="1"/>
</dbReference>
<dbReference type="SUPFAM" id="SSF56672">
    <property type="entry name" value="DNA/RNA polymerases"/>
    <property type="match status" value="1"/>
</dbReference>
<dbReference type="AlphaFoldDB" id="A0A9P6YMX0"/>